<feature type="binding site" evidence="7">
    <location>
        <position position="17"/>
    </location>
    <ligand>
        <name>Zn(2+)</name>
        <dbReference type="ChEBI" id="CHEBI:29105"/>
    </ligand>
</feature>
<dbReference type="GO" id="GO:0006412">
    <property type="term" value="P:translation"/>
    <property type="evidence" value="ECO:0007669"/>
    <property type="project" value="UniProtKB-UniRule"/>
</dbReference>
<feature type="binding site" evidence="7">
    <location>
        <position position="40"/>
    </location>
    <ligand>
        <name>Zn(2+)</name>
        <dbReference type="ChEBI" id="CHEBI:29105"/>
    </ligand>
</feature>
<dbReference type="InterPro" id="IPR034704">
    <property type="entry name" value="Ribosomal_bL28/bL31-like_sf"/>
</dbReference>
<dbReference type="GO" id="GO:0003735">
    <property type="term" value="F:structural constituent of ribosome"/>
    <property type="evidence" value="ECO:0007669"/>
    <property type="project" value="InterPro"/>
</dbReference>
<keyword evidence="4 7" id="KW-0689">Ribosomal protein</keyword>
<dbReference type="PRINTS" id="PR01249">
    <property type="entry name" value="RIBOSOMALL31"/>
</dbReference>
<dbReference type="Pfam" id="PF01197">
    <property type="entry name" value="Ribosomal_L31"/>
    <property type="match status" value="1"/>
</dbReference>
<dbReference type="NCBIfam" id="NF000612">
    <property type="entry name" value="PRK00019.1"/>
    <property type="match status" value="1"/>
</dbReference>
<dbReference type="PANTHER" id="PTHR33280:SF1">
    <property type="entry name" value="LARGE RIBOSOMAL SUBUNIT PROTEIN BL31C"/>
    <property type="match status" value="1"/>
</dbReference>
<comment type="cofactor">
    <cofactor evidence="7">
        <name>Zn(2+)</name>
        <dbReference type="ChEBI" id="CHEBI:29105"/>
    </cofactor>
    <text evidence="7">Binds 1 zinc ion per subunit.</text>
</comment>
<proteinExistence type="inferred from homology"/>
<feature type="binding site" evidence="7">
    <location>
        <position position="37"/>
    </location>
    <ligand>
        <name>Zn(2+)</name>
        <dbReference type="ChEBI" id="CHEBI:29105"/>
    </ligand>
</feature>
<comment type="function">
    <text evidence="7">Binds the 23S rRNA.</text>
</comment>
<keyword evidence="7" id="KW-0862">Zinc</keyword>
<evidence type="ECO:0000256" key="5">
    <source>
        <dbReference type="ARBA" id="ARBA00023274"/>
    </source>
</evidence>
<organism evidence="9 10">
    <name type="scientific">Candidatus Chazhemtobacterium aquaticus</name>
    <dbReference type="NCBI Taxonomy" id="2715735"/>
    <lineage>
        <taxon>Bacteria</taxon>
        <taxon>Candidatus Chazhemtobacteraceae</taxon>
        <taxon>Candidatus Chazhemtobacterium</taxon>
    </lineage>
</organism>
<dbReference type="PROSITE" id="PS01143">
    <property type="entry name" value="RIBOSOMAL_L31"/>
    <property type="match status" value="1"/>
</dbReference>
<comment type="subunit">
    <text evidence="7">Part of the 50S ribosomal subunit.</text>
</comment>
<dbReference type="InterPro" id="IPR042105">
    <property type="entry name" value="Ribosomal_bL31_sf"/>
</dbReference>
<dbReference type="AlphaFoldDB" id="A0A857N8N1"/>
<evidence type="ECO:0000313" key="10">
    <source>
        <dbReference type="Proteomes" id="UP000463983"/>
    </source>
</evidence>
<dbReference type="RefSeq" id="WP_161932067.1">
    <property type="nucleotide sequence ID" value="NZ_CP047901.1"/>
</dbReference>
<reference evidence="10" key="1">
    <citation type="journal article" date="2020" name="Microorganisms">
        <title>Complete Genome of a Member of a New Bacterial Lineage in the Microgenomates Group Reveals an Unusual Nucleotide Composition Disparity Between Two Strands of DNA and Limited Metabolic Potential.</title>
        <authorList>
            <person name="Kadnikov V.V."/>
            <person name="Mardanov A.V."/>
            <person name="Beletsky A.V."/>
            <person name="Karnachuk O.V."/>
            <person name="Ravin N.V."/>
        </authorList>
    </citation>
    <scope>NUCLEOTIDE SEQUENCE [LARGE SCALE GENOMIC DNA]</scope>
</reference>
<feature type="binding site" evidence="7">
    <location>
        <position position="19"/>
    </location>
    <ligand>
        <name>Zn(2+)</name>
        <dbReference type="ChEBI" id="CHEBI:29105"/>
    </ligand>
</feature>
<evidence type="ECO:0000313" key="9">
    <source>
        <dbReference type="EMBL" id="QHO63699.1"/>
    </source>
</evidence>
<accession>A0A857N8N1</accession>
<evidence type="ECO:0000256" key="7">
    <source>
        <dbReference type="HAMAP-Rule" id="MF_00501"/>
    </source>
</evidence>
<dbReference type="NCBIfam" id="TIGR00105">
    <property type="entry name" value="L31"/>
    <property type="match status" value="1"/>
</dbReference>
<dbReference type="HAMAP" id="MF_00501">
    <property type="entry name" value="Ribosomal_bL31_1"/>
    <property type="match status" value="1"/>
</dbReference>
<dbReference type="GO" id="GO:0046872">
    <property type="term" value="F:metal ion binding"/>
    <property type="evidence" value="ECO:0007669"/>
    <property type="project" value="UniProtKB-KW"/>
</dbReference>
<feature type="region of interest" description="Disordered" evidence="8">
    <location>
        <begin position="64"/>
        <end position="96"/>
    </location>
</feature>
<keyword evidence="7" id="KW-0479">Metal-binding</keyword>
<name>A0A857N8N1_9BACT</name>
<gene>
    <name evidence="7" type="primary">rpmE</name>
    <name evidence="9" type="ORF">MICH65_0718</name>
</gene>
<dbReference type="SUPFAM" id="SSF143800">
    <property type="entry name" value="L28p-like"/>
    <property type="match status" value="1"/>
</dbReference>
<evidence type="ECO:0000256" key="3">
    <source>
        <dbReference type="ARBA" id="ARBA00022884"/>
    </source>
</evidence>
<dbReference type="GO" id="GO:1990904">
    <property type="term" value="C:ribonucleoprotein complex"/>
    <property type="evidence" value="ECO:0007669"/>
    <property type="project" value="UniProtKB-KW"/>
</dbReference>
<dbReference type="Proteomes" id="UP000463983">
    <property type="component" value="Chromosome"/>
</dbReference>
<protein>
    <recommendedName>
        <fullName evidence="6 7">Large ribosomal subunit protein bL31</fullName>
    </recommendedName>
</protein>
<dbReference type="EMBL" id="CP047901">
    <property type="protein sequence ID" value="QHO63699.1"/>
    <property type="molecule type" value="Genomic_DNA"/>
</dbReference>
<evidence type="ECO:0000256" key="4">
    <source>
        <dbReference type="ARBA" id="ARBA00022980"/>
    </source>
</evidence>
<dbReference type="KEGG" id="caqa:MICH65_0718"/>
<evidence type="ECO:0000256" key="1">
    <source>
        <dbReference type="ARBA" id="ARBA00009296"/>
    </source>
</evidence>
<dbReference type="PANTHER" id="PTHR33280">
    <property type="entry name" value="50S RIBOSOMAL PROTEIN L31, CHLOROPLASTIC"/>
    <property type="match status" value="1"/>
</dbReference>
<comment type="similarity">
    <text evidence="1 7">Belongs to the bacterial ribosomal protein bL31 family. Type A subfamily.</text>
</comment>
<keyword evidence="5 7" id="KW-0687">Ribonucleoprotein</keyword>
<dbReference type="GO" id="GO:0005840">
    <property type="term" value="C:ribosome"/>
    <property type="evidence" value="ECO:0007669"/>
    <property type="project" value="UniProtKB-KW"/>
</dbReference>
<keyword evidence="2 7" id="KW-0699">rRNA-binding</keyword>
<evidence type="ECO:0000256" key="6">
    <source>
        <dbReference type="ARBA" id="ARBA00035687"/>
    </source>
</evidence>
<dbReference type="GO" id="GO:0019843">
    <property type="term" value="F:rRNA binding"/>
    <property type="evidence" value="ECO:0007669"/>
    <property type="project" value="UniProtKB-KW"/>
</dbReference>
<sequence>MQTSIHPKYHNDTKVTCACGNSFTTGSTLPEIKVEICSACHPFFTGEMRFVDVQGRVEKFQAKQKAATSYTKKNKKRSTPTTSQPTKTLKEMLSGN</sequence>
<evidence type="ECO:0000256" key="2">
    <source>
        <dbReference type="ARBA" id="ARBA00022730"/>
    </source>
</evidence>
<keyword evidence="3 7" id="KW-0694">RNA-binding</keyword>
<dbReference type="InterPro" id="IPR027491">
    <property type="entry name" value="Ribosomal_bL31_A"/>
</dbReference>
<keyword evidence="10" id="KW-1185">Reference proteome</keyword>
<dbReference type="InterPro" id="IPR002150">
    <property type="entry name" value="Ribosomal_bL31"/>
</dbReference>
<dbReference type="Gene3D" id="4.10.830.30">
    <property type="entry name" value="Ribosomal protein L31"/>
    <property type="match status" value="1"/>
</dbReference>
<evidence type="ECO:0000256" key="8">
    <source>
        <dbReference type="SAM" id="MobiDB-lite"/>
    </source>
</evidence>